<gene>
    <name evidence="1" type="ORF">MES5069_40109</name>
</gene>
<accession>A0ABM9E407</accession>
<proteinExistence type="predicted"/>
<dbReference type="EMBL" id="CAKXZT010000135">
    <property type="protein sequence ID" value="CAH2403809.1"/>
    <property type="molecule type" value="Genomic_DNA"/>
</dbReference>
<comment type="caution">
    <text evidence="1">The sequence shown here is derived from an EMBL/GenBank/DDBJ whole genome shotgun (WGS) entry which is preliminary data.</text>
</comment>
<evidence type="ECO:0000313" key="1">
    <source>
        <dbReference type="EMBL" id="CAH2403809.1"/>
    </source>
</evidence>
<evidence type="ECO:0000313" key="2">
    <source>
        <dbReference type="Proteomes" id="UP001153050"/>
    </source>
</evidence>
<keyword evidence="2" id="KW-1185">Reference proteome</keyword>
<sequence>MFFFKPTLPGYLSVWAFIRVTGEEVGLAVNHILRFKVTEAASAAIIAVVANNRQVAMPSGDQDQQ</sequence>
<organism evidence="1 2">
    <name type="scientific">Mesorhizobium escarrei</name>
    <dbReference type="NCBI Taxonomy" id="666018"/>
    <lineage>
        <taxon>Bacteria</taxon>
        <taxon>Pseudomonadati</taxon>
        <taxon>Pseudomonadota</taxon>
        <taxon>Alphaproteobacteria</taxon>
        <taxon>Hyphomicrobiales</taxon>
        <taxon>Phyllobacteriaceae</taxon>
        <taxon>Mesorhizobium</taxon>
    </lineage>
</organism>
<protein>
    <submittedName>
        <fullName evidence="1">Uncharacterized protein</fullName>
    </submittedName>
</protein>
<reference evidence="1 2" key="1">
    <citation type="submission" date="2022-03" db="EMBL/GenBank/DDBJ databases">
        <authorList>
            <person name="Brunel B."/>
        </authorList>
    </citation>
    <scope>NUCLEOTIDE SEQUENCE [LARGE SCALE GENOMIC DNA]</scope>
    <source>
        <strain evidence="1">STM5069sample</strain>
    </source>
</reference>
<name>A0ABM9E407_9HYPH</name>
<dbReference type="Proteomes" id="UP001153050">
    <property type="component" value="Unassembled WGS sequence"/>
</dbReference>